<feature type="transmembrane region" description="Helical" evidence="2">
    <location>
        <begin position="96"/>
        <end position="116"/>
    </location>
</feature>
<dbReference type="AlphaFoldDB" id="A0A931FXL3"/>
<keyword evidence="4" id="KW-1185">Reference proteome</keyword>
<organism evidence="3 4">
    <name type="scientific">Actinoplanes aureus</name>
    <dbReference type="NCBI Taxonomy" id="2792083"/>
    <lineage>
        <taxon>Bacteria</taxon>
        <taxon>Bacillati</taxon>
        <taxon>Actinomycetota</taxon>
        <taxon>Actinomycetes</taxon>
        <taxon>Micromonosporales</taxon>
        <taxon>Micromonosporaceae</taxon>
        <taxon>Actinoplanes</taxon>
    </lineage>
</organism>
<dbReference type="PANTHER" id="PTHR40761">
    <property type="entry name" value="CONSERVED INTEGRAL MEMBRANE ALANINE VALINE AND LEUCINE RICH PROTEIN-RELATED"/>
    <property type="match status" value="1"/>
</dbReference>
<gene>
    <name evidence="3" type="ORF">I4J89_14275</name>
</gene>
<feature type="transmembrane region" description="Helical" evidence="2">
    <location>
        <begin position="128"/>
        <end position="145"/>
    </location>
</feature>
<reference evidence="3" key="1">
    <citation type="submission" date="2020-11" db="EMBL/GenBank/DDBJ databases">
        <title>Isolation and identification of active actinomycetes.</title>
        <authorList>
            <person name="Sun X."/>
        </authorList>
    </citation>
    <scope>NUCLEOTIDE SEQUENCE</scope>
    <source>
        <strain evidence="3">NEAU-A11</strain>
    </source>
</reference>
<dbReference type="RefSeq" id="WP_196414430.1">
    <property type="nucleotide sequence ID" value="NZ_JADQTO010000006.1"/>
</dbReference>
<protein>
    <recommendedName>
        <fullName evidence="5">Integral membrane protein</fullName>
    </recommendedName>
</protein>
<feature type="compositionally biased region" description="Low complexity" evidence="1">
    <location>
        <begin position="278"/>
        <end position="288"/>
    </location>
</feature>
<proteinExistence type="predicted"/>
<feature type="region of interest" description="Disordered" evidence="1">
    <location>
        <begin position="364"/>
        <end position="411"/>
    </location>
</feature>
<sequence>MATAGWIALGLAVYGALSYAVGSILQAVGAKRSTSTVSTLGHPLYMVGIALDMSAWVAAMFALQQLAVYVVESVLAGSLAVTAVLAWLFLKSRLRHRDVVAIIATSTALTVLAMSAGQQHEITLTSTMRIAFCAGAVALVVLGWATTRVGIPGLMAAVGGFSLGGAALCGRALHIPPEAMAQTSTAIVAIATEPLVWALLIYPVNGMIMYANALQQGEVGRVTAVHWTGEVVAPSVIALTLLGDTVRPGWEPAALIAGVITIAAAVILASAPAATAPADAVPAPAGDPRLAGTTSARLPVPPPQAGLALLPAEAWRLAIPPEAHWPALQPPLVRGYGTFRWWGSPTAPQPLWVPPDRTLTPPGAIPAWAGPQLPETRQTGADRPVIRRARRLAGRKPAHALPPGRRRSTAA</sequence>
<evidence type="ECO:0000256" key="1">
    <source>
        <dbReference type="SAM" id="MobiDB-lite"/>
    </source>
</evidence>
<feature type="region of interest" description="Disordered" evidence="1">
    <location>
        <begin position="278"/>
        <end position="298"/>
    </location>
</feature>
<keyword evidence="2" id="KW-0472">Membrane</keyword>
<feature type="transmembrane region" description="Helical" evidence="2">
    <location>
        <begin position="224"/>
        <end position="242"/>
    </location>
</feature>
<comment type="caution">
    <text evidence="3">The sequence shown here is derived from an EMBL/GenBank/DDBJ whole genome shotgun (WGS) entry which is preliminary data.</text>
</comment>
<feature type="transmembrane region" description="Helical" evidence="2">
    <location>
        <begin position="70"/>
        <end position="90"/>
    </location>
</feature>
<feature type="transmembrane region" description="Helical" evidence="2">
    <location>
        <begin position="44"/>
        <end position="63"/>
    </location>
</feature>
<dbReference type="Proteomes" id="UP000598146">
    <property type="component" value="Unassembled WGS sequence"/>
</dbReference>
<accession>A0A931FXL3</accession>
<evidence type="ECO:0000313" key="3">
    <source>
        <dbReference type="EMBL" id="MBG0562620.1"/>
    </source>
</evidence>
<name>A0A931FXL3_9ACTN</name>
<evidence type="ECO:0008006" key="5">
    <source>
        <dbReference type="Google" id="ProtNLM"/>
    </source>
</evidence>
<evidence type="ECO:0000256" key="2">
    <source>
        <dbReference type="SAM" id="Phobius"/>
    </source>
</evidence>
<feature type="compositionally biased region" description="Basic residues" evidence="1">
    <location>
        <begin position="386"/>
        <end position="411"/>
    </location>
</feature>
<feature type="transmembrane region" description="Helical" evidence="2">
    <location>
        <begin position="185"/>
        <end position="204"/>
    </location>
</feature>
<dbReference type="EMBL" id="JADQTO010000006">
    <property type="protein sequence ID" value="MBG0562620.1"/>
    <property type="molecule type" value="Genomic_DNA"/>
</dbReference>
<feature type="transmembrane region" description="Helical" evidence="2">
    <location>
        <begin position="151"/>
        <end position="173"/>
    </location>
</feature>
<keyword evidence="2" id="KW-1133">Transmembrane helix</keyword>
<feature type="transmembrane region" description="Helical" evidence="2">
    <location>
        <begin position="254"/>
        <end position="274"/>
    </location>
</feature>
<keyword evidence="2" id="KW-0812">Transmembrane</keyword>
<dbReference type="PANTHER" id="PTHR40761:SF1">
    <property type="entry name" value="CONSERVED INTEGRAL MEMBRANE ALANINE VALINE AND LEUCINE RICH PROTEIN-RELATED"/>
    <property type="match status" value="1"/>
</dbReference>
<evidence type="ECO:0000313" key="4">
    <source>
        <dbReference type="Proteomes" id="UP000598146"/>
    </source>
</evidence>